<evidence type="ECO:0000256" key="2">
    <source>
        <dbReference type="ARBA" id="ARBA00006577"/>
    </source>
</evidence>
<reference evidence="9" key="1">
    <citation type="submission" date="2012-04" db="EMBL/GenBank/DDBJ databases">
        <authorList>
            <person name="Borisov I.G."/>
            <person name="Ivanikova N.V."/>
            <person name="Pinevich A.V."/>
        </authorList>
    </citation>
    <scope>NUCLEOTIDE SEQUENCE</scope>
    <source>
        <strain evidence="9">CALU 1027</strain>
    </source>
</reference>
<evidence type="ECO:0000256" key="1">
    <source>
        <dbReference type="ARBA" id="ARBA00000971"/>
    </source>
</evidence>
<comment type="catalytic activity">
    <reaction evidence="1 5 6">
        <text>[protein]-peptidylproline (omega=180) = [protein]-peptidylproline (omega=0)</text>
        <dbReference type="Rhea" id="RHEA:16237"/>
        <dbReference type="Rhea" id="RHEA-COMP:10747"/>
        <dbReference type="Rhea" id="RHEA-COMP:10748"/>
        <dbReference type="ChEBI" id="CHEBI:83833"/>
        <dbReference type="ChEBI" id="CHEBI:83834"/>
        <dbReference type="EC" id="5.2.1.8"/>
    </reaction>
</comment>
<keyword evidence="3 5" id="KW-0697">Rotamase</keyword>
<proteinExistence type="inferred from homology"/>
<dbReference type="SUPFAM" id="SSF54534">
    <property type="entry name" value="FKBP-like"/>
    <property type="match status" value="1"/>
</dbReference>
<keyword evidence="10" id="KW-1185">Reference proteome</keyword>
<keyword evidence="4 5" id="KW-0413">Isomerase</keyword>
<comment type="similarity">
    <text evidence="2 6">Belongs to the FKBP-type PPIase family.</text>
</comment>
<evidence type="ECO:0000256" key="3">
    <source>
        <dbReference type="ARBA" id="ARBA00023110"/>
    </source>
</evidence>
<dbReference type="RefSeq" id="WP_017710737.1">
    <property type="nucleotide sequence ID" value="NZ_KB235933.1"/>
</dbReference>
<dbReference type="EMBL" id="AJTX02000004">
    <property type="protein sequence ID" value="KKI99551.1"/>
    <property type="molecule type" value="Genomic_DNA"/>
</dbReference>
<dbReference type="OrthoDB" id="280278at2"/>
<dbReference type="PROSITE" id="PS50059">
    <property type="entry name" value="FKBP_PPIASE"/>
    <property type="match status" value="1"/>
</dbReference>
<evidence type="ECO:0000259" key="8">
    <source>
        <dbReference type="PROSITE" id="PS50059"/>
    </source>
</evidence>
<evidence type="ECO:0000256" key="4">
    <source>
        <dbReference type="ARBA" id="ARBA00023235"/>
    </source>
</evidence>
<dbReference type="Pfam" id="PF00254">
    <property type="entry name" value="FKBP_C"/>
    <property type="match status" value="1"/>
</dbReference>
<evidence type="ECO:0000256" key="7">
    <source>
        <dbReference type="SAM" id="MobiDB-lite"/>
    </source>
</evidence>
<name>A0A0M2PYT5_PROHO</name>
<dbReference type="STRING" id="317619.GCA_000332315_00011"/>
<dbReference type="PANTHER" id="PTHR43811:SF19">
    <property type="entry name" value="39 KDA FK506-BINDING NUCLEAR PROTEIN"/>
    <property type="match status" value="1"/>
</dbReference>
<evidence type="ECO:0000313" key="9">
    <source>
        <dbReference type="EMBL" id="KKI99551.1"/>
    </source>
</evidence>
<dbReference type="AlphaFoldDB" id="A0A0M2PYT5"/>
<gene>
    <name evidence="9" type="ORF">PROH_06345</name>
</gene>
<dbReference type="EC" id="5.2.1.8" evidence="6"/>
<feature type="compositionally biased region" description="Polar residues" evidence="7">
    <location>
        <begin position="65"/>
        <end position="75"/>
    </location>
</feature>
<protein>
    <recommendedName>
        <fullName evidence="6">Peptidyl-prolyl cis-trans isomerase</fullName>
        <ecNumber evidence="6">5.2.1.8</ecNumber>
    </recommendedName>
</protein>
<accession>A0A0M2PYT5</accession>
<dbReference type="InterPro" id="IPR001179">
    <property type="entry name" value="PPIase_FKBP_dom"/>
</dbReference>
<dbReference type="Gene3D" id="3.10.50.40">
    <property type="match status" value="1"/>
</dbReference>
<sequence>MREIWIALGVMALSVALFFTVQLSNKSPEATALDPTPTSTPAVVDTATPGSATPEPATPGPDSPSPSTEDTDLITTPSGLQYRDLVEGTGATPQAGQTVVVHYTGTLENGKKFDSSLDRNSPFQFRLGAGQVIKGWDEGLATMKVGGKRQLVIPPDLGYGNRAVGPIPAGSTLLFDVELLRIAP</sequence>
<feature type="region of interest" description="Disordered" evidence="7">
    <location>
        <begin position="28"/>
        <end position="75"/>
    </location>
</feature>
<dbReference type="PANTHER" id="PTHR43811">
    <property type="entry name" value="FKBP-TYPE PEPTIDYL-PROLYL CIS-TRANS ISOMERASE FKPA"/>
    <property type="match status" value="1"/>
</dbReference>
<feature type="domain" description="PPIase FKBP-type" evidence="8">
    <location>
        <begin position="96"/>
        <end position="183"/>
    </location>
</feature>
<dbReference type="GO" id="GO:0003755">
    <property type="term" value="F:peptidyl-prolyl cis-trans isomerase activity"/>
    <property type="evidence" value="ECO:0007669"/>
    <property type="project" value="UniProtKB-UniRule"/>
</dbReference>
<evidence type="ECO:0000256" key="6">
    <source>
        <dbReference type="RuleBase" id="RU003915"/>
    </source>
</evidence>
<evidence type="ECO:0000313" key="10">
    <source>
        <dbReference type="Proteomes" id="UP000034681"/>
    </source>
</evidence>
<dbReference type="FunFam" id="3.10.50.40:FF:000006">
    <property type="entry name" value="Peptidyl-prolyl cis-trans isomerase"/>
    <property type="match status" value="1"/>
</dbReference>
<dbReference type="eggNOG" id="COG0545">
    <property type="taxonomic scope" value="Bacteria"/>
</dbReference>
<evidence type="ECO:0000256" key="5">
    <source>
        <dbReference type="PROSITE-ProRule" id="PRU00277"/>
    </source>
</evidence>
<comment type="caution">
    <text evidence="9">The sequence shown here is derived from an EMBL/GenBank/DDBJ whole genome shotgun (WGS) entry which is preliminary data.</text>
</comment>
<dbReference type="InterPro" id="IPR046357">
    <property type="entry name" value="PPIase_dom_sf"/>
</dbReference>
<organism evidence="9 10">
    <name type="scientific">Prochlorothrix hollandica PCC 9006 = CALU 1027</name>
    <dbReference type="NCBI Taxonomy" id="317619"/>
    <lineage>
        <taxon>Bacteria</taxon>
        <taxon>Bacillati</taxon>
        <taxon>Cyanobacteriota</taxon>
        <taxon>Cyanophyceae</taxon>
        <taxon>Prochlorotrichales</taxon>
        <taxon>Prochlorotrichaceae</taxon>
        <taxon>Prochlorothrix</taxon>
    </lineage>
</organism>
<dbReference type="Proteomes" id="UP000034681">
    <property type="component" value="Unassembled WGS sequence"/>
</dbReference>